<evidence type="ECO:0000259" key="1">
    <source>
        <dbReference type="PROSITE" id="PS50943"/>
    </source>
</evidence>
<protein>
    <submittedName>
        <fullName evidence="2">Helix-turn-helix domain-containing protein</fullName>
    </submittedName>
</protein>
<reference evidence="2" key="1">
    <citation type="submission" date="2020-05" db="EMBL/GenBank/DDBJ databases">
        <title>Chitinophaga laudate sp. nov., isolated from a tropical peat swamp.</title>
        <authorList>
            <person name="Goh C.B.S."/>
            <person name="Lee M.S."/>
            <person name="Parimannan S."/>
            <person name="Pasbakhsh P."/>
            <person name="Yule C.M."/>
            <person name="Rajandas H."/>
            <person name="Loke S."/>
            <person name="Croft L."/>
            <person name="Tan J.B.L."/>
        </authorList>
    </citation>
    <scope>NUCLEOTIDE SEQUENCE</scope>
    <source>
        <strain evidence="2">Mgbs1</strain>
    </source>
</reference>
<sequence length="112" mass="12743">MEKTKKFYKHRLGLGLLKWMANNKAEMEKNKGAKLQLVKSLRGLESASGVSYRIIQGISKGERSPEYTTLEAIAEALNVKLSTFLEFCEKISEEEIFQVIEKTNSQKSKSKK</sequence>
<dbReference type="InterPro" id="IPR001387">
    <property type="entry name" value="Cro/C1-type_HTH"/>
</dbReference>
<dbReference type="PROSITE" id="PS50943">
    <property type="entry name" value="HTH_CROC1"/>
    <property type="match status" value="1"/>
</dbReference>
<dbReference type="Pfam" id="PF01381">
    <property type="entry name" value="HTH_3"/>
    <property type="match status" value="1"/>
</dbReference>
<accession>A0A9Q5D147</accession>
<dbReference type="Proteomes" id="UP000281028">
    <property type="component" value="Unassembled WGS sequence"/>
</dbReference>
<name>A0A9Q5D147_9BACT</name>
<comment type="caution">
    <text evidence="2">The sequence shown here is derived from an EMBL/GenBank/DDBJ whole genome shotgun (WGS) entry which is preliminary data.</text>
</comment>
<dbReference type="GO" id="GO:0003677">
    <property type="term" value="F:DNA binding"/>
    <property type="evidence" value="ECO:0007669"/>
    <property type="project" value="InterPro"/>
</dbReference>
<keyword evidence="3" id="KW-1185">Reference proteome</keyword>
<dbReference type="Gene3D" id="1.10.260.40">
    <property type="entry name" value="lambda repressor-like DNA-binding domains"/>
    <property type="match status" value="1"/>
</dbReference>
<dbReference type="CDD" id="cd00093">
    <property type="entry name" value="HTH_XRE"/>
    <property type="match status" value="1"/>
</dbReference>
<feature type="domain" description="HTH cro/C1-type" evidence="1">
    <location>
        <begin position="40"/>
        <end position="84"/>
    </location>
</feature>
<dbReference type="SUPFAM" id="SSF47413">
    <property type="entry name" value="lambda repressor-like DNA-binding domains"/>
    <property type="match status" value="1"/>
</dbReference>
<evidence type="ECO:0000313" key="2">
    <source>
        <dbReference type="EMBL" id="NSL86154.1"/>
    </source>
</evidence>
<dbReference type="InterPro" id="IPR010982">
    <property type="entry name" value="Lambda_DNA-bd_dom_sf"/>
</dbReference>
<dbReference type="EMBL" id="RIAR02000001">
    <property type="protein sequence ID" value="NSL86154.1"/>
    <property type="molecule type" value="Genomic_DNA"/>
</dbReference>
<organism evidence="2 3">
    <name type="scientific">Chitinophaga solisilvae</name>
    <dbReference type="NCBI Taxonomy" id="1233460"/>
    <lineage>
        <taxon>Bacteria</taxon>
        <taxon>Pseudomonadati</taxon>
        <taxon>Bacteroidota</taxon>
        <taxon>Chitinophagia</taxon>
        <taxon>Chitinophagales</taxon>
        <taxon>Chitinophagaceae</taxon>
        <taxon>Chitinophaga</taxon>
    </lineage>
</organism>
<dbReference type="AlphaFoldDB" id="A0A9Q5D147"/>
<proteinExistence type="predicted"/>
<evidence type="ECO:0000313" key="3">
    <source>
        <dbReference type="Proteomes" id="UP000281028"/>
    </source>
</evidence>
<gene>
    <name evidence="2" type="ORF">ECE50_004895</name>
</gene>